<dbReference type="InterPro" id="IPR041541">
    <property type="entry name" value="Glutaminase_EF-hand"/>
</dbReference>
<dbReference type="GO" id="GO:0006537">
    <property type="term" value="P:glutamate biosynthetic process"/>
    <property type="evidence" value="ECO:0007669"/>
    <property type="project" value="TreeGrafter"/>
</dbReference>
<evidence type="ECO:0000256" key="7">
    <source>
        <dbReference type="ARBA" id="ARBA00049534"/>
    </source>
</evidence>
<keyword evidence="6 9" id="KW-0040">ANK repeat</keyword>
<keyword evidence="4" id="KW-0677">Repeat</keyword>
<dbReference type="InterPro" id="IPR036770">
    <property type="entry name" value="Ankyrin_rpt-contain_sf"/>
</dbReference>
<evidence type="ECO:0000256" key="8">
    <source>
        <dbReference type="ARBA" id="ARBA00077251"/>
    </source>
</evidence>
<dbReference type="WBParaSite" id="TMUE_2000007123.1">
    <property type="protein sequence ID" value="TMUE_2000007123.1"/>
    <property type="gene ID" value="WBGene00294243"/>
</dbReference>
<dbReference type="InterPro" id="IPR002110">
    <property type="entry name" value="Ankyrin_rpt"/>
</dbReference>
<proteinExistence type="inferred from homology"/>
<comment type="subunit">
    <text evidence="2">Homotetramer.</text>
</comment>
<dbReference type="FunFam" id="3.40.710.10:FF:000008">
    <property type="entry name" value="Glutaminase, isoform E"/>
    <property type="match status" value="1"/>
</dbReference>
<dbReference type="Pfam" id="PF12796">
    <property type="entry name" value="Ank_2"/>
    <property type="match status" value="1"/>
</dbReference>
<evidence type="ECO:0000313" key="12">
    <source>
        <dbReference type="WBParaSite" id="TMUE_2000007123.1"/>
    </source>
</evidence>
<dbReference type="HAMAP" id="MF_00313">
    <property type="entry name" value="Glutaminase"/>
    <property type="match status" value="1"/>
</dbReference>
<dbReference type="AlphaFoldDB" id="A0A5S6QIU6"/>
<comment type="similarity">
    <text evidence="1">Belongs to the glutaminase family.</text>
</comment>
<keyword evidence="5" id="KW-0378">Hydrolase</keyword>
<evidence type="ECO:0000256" key="1">
    <source>
        <dbReference type="ARBA" id="ARBA00011076"/>
    </source>
</evidence>
<evidence type="ECO:0000256" key="6">
    <source>
        <dbReference type="ARBA" id="ARBA00023043"/>
    </source>
</evidence>
<dbReference type="SUPFAM" id="SSF48403">
    <property type="entry name" value="Ankyrin repeat"/>
    <property type="match status" value="1"/>
</dbReference>
<evidence type="ECO:0000313" key="11">
    <source>
        <dbReference type="Proteomes" id="UP000046395"/>
    </source>
</evidence>
<dbReference type="GO" id="GO:0006543">
    <property type="term" value="P:L-glutamine catabolic process"/>
    <property type="evidence" value="ECO:0007669"/>
    <property type="project" value="TreeGrafter"/>
</dbReference>
<dbReference type="SUPFAM" id="SSF56601">
    <property type="entry name" value="beta-lactamase/transpeptidase-like"/>
    <property type="match status" value="1"/>
</dbReference>
<dbReference type="Pfam" id="PF17959">
    <property type="entry name" value="EF-hand_14"/>
    <property type="match status" value="1"/>
</dbReference>
<protein>
    <recommendedName>
        <fullName evidence="3">glutaminase</fullName>
        <ecNumber evidence="3">3.5.1.2</ecNumber>
    </recommendedName>
    <alternativeName>
        <fullName evidence="8">L-glutamine amidohydrolase</fullName>
    </alternativeName>
</protein>
<dbReference type="InterPro" id="IPR015868">
    <property type="entry name" value="Glutaminase"/>
</dbReference>
<reference evidence="12" key="1">
    <citation type="submission" date="2019-12" db="UniProtKB">
        <authorList>
            <consortium name="WormBaseParasite"/>
        </authorList>
    </citation>
    <scope>IDENTIFICATION</scope>
</reference>
<dbReference type="PANTHER" id="PTHR12544">
    <property type="entry name" value="GLUTAMINASE"/>
    <property type="match status" value="1"/>
</dbReference>
<comment type="catalytic activity">
    <reaction evidence="7">
        <text>L-glutamine + H2O = L-glutamate + NH4(+)</text>
        <dbReference type="Rhea" id="RHEA:15889"/>
        <dbReference type="ChEBI" id="CHEBI:15377"/>
        <dbReference type="ChEBI" id="CHEBI:28938"/>
        <dbReference type="ChEBI" id="CHEBI:29985"/>
        <dbReference type="ChEBI" id="CHEBI:58359"/>
        <dbReference type="EC" id="3.5.1.2"/>
    </reaction>
</comment>
<dbReference type="PANTHER" id="PTHR12544:SF29">
    <property type="entry name" value="GLUTAMINASE"/>
    <property type="match status" value="1"/>
</dbReference>
<evidence type="ECO:0000256" key="4">
    <source>
        <dbReference type="ARBA" id="ARBA00022737"/>
    </source>
</evidence>
<keyword evidence="11" id="KW-1185">Reference proteome</keyword>
<dbReference type="STRING" id="70415.A0A5S6QIU6"/>
<feature type="domain" description="Glutaminase EF-hand" evidence="10">
    <location>
        <begin position="41"/>
        <end position="130"/>
    </location>
</feature>
<dbReference type="Gene3D" id="3.40.710.10">
    <property type="entry name" value="DD-peptidase/beta-lactamase superfamily"/>
    <property type="match status" value="1"/>
</dbReference>
<dbReference type="EC" id="3.5.1.2" evidence="3"/>
<dbReference type="FunFam" id="1.25.40.20:FF:000069">
    <property type="entry name" value="Glutaminase, isoform E"/>
    <property type="match status" value="1"/>
</dbReference>
<organism evidence="11 12">
    <name type="scientific">Trichuris muris</name>
    <name type="common">Mouse whipworm</name>
    <dbReference type="NCBI Taxonomy" id="70415"/>
    <lineage>
        <taxon>Eukaryota</taxon>
        <taxon>Metazoa</taxon>
        <taxon>Ecdysozoa</taxon>
        <taxon>Nematoda</taxon>
        <taxon>Enoplea</taxon>
        <taxon>Dorylaimia</taxon>
        <taxon>Trichinellida</taxon>
        <taxon>Trichuridae</taxon>
        <taxon>Trichuris</taxon>
    </lineage>
</organism>
<dbReference type="SMART" id="SM00248">
    <property type="entry name" value="ANK"/>
    <property type="match status" value="1"/>
</dbReference>
<dbReference type="InterPro" id="IPR012338">
    <property type="entry name" value="Beta-lactam/transpept-like"/>
</dbReference>
<evidence type="ECO:0000256" key="2">
    <source>
        <dbReference type="ARBA" id="ARBA00011881"/>
    </source>
</evidence>
<dbReference type="PROSITE" id="PS50088">
    <property type="entry name" value="ANK_REPEAT"/>
    <property type="match status" value="1"/>
</dbReference>
<evidence type="ECO:0000256" key="5">
    <source>
        <dbReference type="ARBA" id="ARBA00022801"/>
    </source>
</evidence>
<dbReference type="GO" id="GO:0004359">
    <property type="term" value="F:glutaminase activity"/>
    <property type="evidence" value="ECO:0007669"/>
    <property type="project" value="UniProtKB-EC"/>
</dbReference>
<dbReference type="Pfam" id="PF04960">
    <property type="entry name" value="Glutaminase"/>
    <property type="match status" value="1"/>
</dbReference>
<dbReference type="Gene3D" id="1.25.40.20">
    <property type="entry name" value="Ankyrin repeat-containing domain"/>
    <property type="match status" value="1"/>
</dbReference>
<accession>A0A5S6QIU6</accession>
<feature type="repeat" description="ANK" evidence="9">
    <location>
        <begin position="494"/>
        <end position="517"/>
    </location>
</feature>
<dbReference type="Gene3D" id="1.10.238.210">
    <property type="match status" value="1"/>
</dbReference>
<evidence type="ECO:0000256" key="3">
    <source>
        <dbReference type="ARBA" id="ARBA00012918"/>
    </source>
</evidence>
<dbReference type="Proteomes" id="UP000046395">
    <property type="component" value="Unassembled WGS sequence"/>
</dbReference>
<evidence type="ECO:0000256" key="9">
    <source>
        <dbReference type="PROSITE-ProRule" id="PRU00023"/>
    </source>
</evidence>
<dbReference type="NCBIfam" id="TIGR03814">
    <property type="entry name" value="Gln_ase"/>
    <property type="match status" value="1"/>
</dbReference>
<dbReference type="PROSITE" id="PS50297">
    <property type="entry name" value="ANK_REP_REGION"/>
    <property type="match status" value="1"/>
</dbReference>
<sequence>MFSLTEFEWAELSFDGWRAIHRLPLDSPKLLPSSGIALTLEEAVFEIFKNDNELVSVPKFLAALRSTGLQRTDPRLKSLLNRLHQAHQSLVLEDAIEAHNLLLDKETFIKCISDDVLLILQALRNEFVIPDWSRFCAEIEEIHKATQCYTEGKVADYIPQLARIDPNHWGVAVCTVDGQRASWGDSKVSWCLQSISKALSYAIALDILGDELVHRYVGQEPSGRLFNDICLDHNNRPHNPMINAGAILLASLIKKDACLADRFDFMTQMYQKLAGYEFVGFNNPTFLSERETADRNFALAYYMREHKCFPEGVNLFETLDFYFQLCSIEVNCESASVMAATLANGGVCPITGEKVLENRSVRDVLSLMYSCGMYDYSGQFAFKVGLPAKSAVSGAMILVVPNVMGFAIWSPRLDRLGNTVRGVQFAMSLVERFNFHNYDSLVHGDSGKIDPRRQPIELGTLHLQHSMFAAARGDLETLKRCVLHGVCLNFADYDGRTPLHVAASGGHLDVVTFLLKRCSVDPEPVDRWKRTPRDDAIHFGHQACVQVIEKFILEKEKAGEATEHKLESLIINKT</sequence>
<evidence type="ECO:0000259" key="10">
    <source>
        <dbReference type="Pfam" id="PF17959"/>
    </source>
</evidence>
<name>A0A5S6QIU6_TRIMR</name>